<feature type="region of interest" description="Disordered" evidence="1">
    <location>
        <begin position="1"/>
        <end position="36"/>
    </location>
</feature>
<evidence type="ECO:0000256" key="1">
    <source>
        <dbReference type="SAM" id="MobiDB-lite"/>
    </source>
</evidence>
<reference evidence="3 4" key="1">
    <citation type="submission" date="2018-03" db="EMBL/GenBank/DDBJ databases">
        <title>Comparative analysis of microorganisms from saline springs in Andes Mountain Range, Colombia.</title>
        <authorList>
            <person name="Rubin E."/>
        </authorList>
    </citation>
    <scope>NUCLEOTIDE SEQUENCE [LARGE SCALE GENOMIC DNA]</scope>
    <source>
        <strain evidence="3 4">CG 35</strain>
    </source>
</reference>
<name>A0A2T0YCS2_9MICC</name>
<keyword evidence="2" id="KW-0472">Membrane</keyword>
<gene>
    <name evidence="3" type="ORF">BCL67_12025</name>
</gene>
<keyword evidence="2" id="KW-1133">Transmembrane helix</keyword>
<dbReference type="EMBL" id="PVTY01000020">
    <property type="protein sequence ID" value="PRZ12581.1"/>
    <property type="molecule type" value="Genomic_DNA"/>
</dbReference>
<dbReference type="RefSeq" id="WP_146131174.1">
    <property type="nucleotide sequence ID" value="NZ_PVTY01000020.1"/>
</dbReference>
<evidence type="ECO:0000313" key="4">
    <source>
        <dbReference type="Proteomes" id="UP000238217"/>
    </source>
</evidence>
<dbReference type="Proteomes" id="UP000238217">
    <property type="component" value="Unassembled WGS sequence"/>
</dbReference>
<accession>A0A2T0YCS2</accession>
<sequence>MSTTSSHQPDGHRLSLQGETPDDAKLSPAESPGKPVRSTASILVIFALVCVGLLFLLLIGEIGIFELGT</sequence>
<protein>
    <submittedName>
        <fullName evidence="3">Uncharacterized protein</fullName>
    </submittedName>
</protein>
<feature type="transmembrane region" description="Helical" evidence="2">
    <location>
        <begin position="40"/>
        <end position="59"/>
    </location>
</feature>
<evidence type="ECO:0000313" key="3">
    <source>
        <dbReference type="EMBL" id="PRZ12581.1"/>
    </source>
</evidence>
<evidence type="ECO:0000256" key="2">
    <source>
        <dbReference type="SAM" id="Phobius"/>
    </source>
</evidence>
<dbReference type="AlphaFoldDB" id="A0A2T0YCS2"/>
<organism evidence="3 4">
    <name type="scientific">Nesterenkonia sandarakina</name>
    <dbReference type="NCBI Taxonomy" id="272918"/>
    <lineage>
        <taxon>Bacteria</taxon>
        <taxon>Bacillati</taxon>
        <taxon>Actinomycetota</taxon>
        <taxon>Actinomycetes</taxon>
        <taxon>Micrococcales</taxon>
        <taxon>Micrococcaceae</taxon>
        <taxon>Nesterenkonia</taxon>
    </lineage>
</organism>
<comment type="caution">
    <text evidence="3">The sequence shown here is derived from an EMBL/GenBank/DDBJ whole genome shotgun (WGS) entry which is preliminary data.</text>
</comment>
<proteinExistence type="predicted"/>
<keyword evidence="2" id="KW-0812">Transmembrane</keyword>
<keyword evidence="4" id="KW-1185">Reference proteome</keyword>